<evidence type="ECO:0000256" key="3">
    <source>
        <dbReference type="ARBA" id="ARBA00011903"/>
    </source>
</evidence>
<comment type="caution">
    <text evidence="15">The sequence shown here is derived from an EMBL/GenBank/DDBJ whole genome shotgun (WGS) entry which is preliminary data.</text>
</comment>
<keyword evidence="16" id="KW-1185">Reference proteome</keyword>
<reference evidence="15 16" key="1">
    <citation type="journal article" date="2015" name="Genome Announc.">
        <title>Expanding the biotechnology potential of lactobacilli through comparative genomics of 213 strains and associated genera.</title>
        <authorList>
            <person name="Sun Z."/>
            <person name="Harris H.M."/>
            <person name="McCann A."/>
            <person name="Guo C."/>
            <person name="Argimon S."/>
            <person name="Zhang W."/>
            <person name="Yang X."/>
            <person name="Jeffery I.B."/>
            <person name="Cooney J.C."/>
            <person name="Kagawa T.F."/>
            <person name="Liu W."/>
            <person name="Song Y."/>
            <person name="Salvetti E."/>
            <person name="Wrobel A."/>
            <person name="Rasinkangas P."/>
            <person name="Parkhill J."/>
            <person name="Rea M.C."/>
            <person name="O'Sullivan O."/>
            <person name="Ritari J."/>
            <person name="Douillard F.P."/>
            <person name="Paul Ross R."/>
            <person name="Yang R."/>
            <person name="Briner A.E."/>
            <person name="Felis G.E."/>
            <person name="de Vos W.M."/>
            <person name="Barrangou R."/>
            <person name="Klaenhammer T.R."/>
            <person name="Caufield P.W."/>
            <person name="Cui Y."/>
            <person name="Zhang H."/>
            <person name="O'Toole P.W."/>
        </authorList>
    </citation>
    <scope>NUCLEOTIDE SEQUENCE [LARGE SCALE GENOMIC DNA]</scope>
    <source>
        <strain evidence="15 16">DSM 17758</strain>
    </source>
</reference>
<keyword evidence="8" id="KW-0067">ATP-binding</keyword>
<evidence type="ECO:0000256" key="11">
    <source>
        <dbReference type="ARBA" id="ARBA00023169"/>
    </source>
</evidence>
<keyword evidence="9" id="KW-0972">Capsule biogenesis/degradation</keyword>
<dbReference type="SUPFAM" id="SSF52540">
    <property type="entry name" value="P-loop containing nucleoside triphosphate hydrolases"/>
    <property type="match status" value="1"/>
</dbReference>
<evidence type="ECO:0000256" key="6">
    <source>
        <dbReference type="ARBA" id="ARBA00022741"/>
    </source>
</evidence>
<protein>
    <recommendedName>
        <fullName evidence="4">Tyrosine-protein kinase CpsD</fullName>
        <ecNumber evidence="3">2.7.10.2</ecNumber>
    </recommendedName>
</protein>
<evidence type="ECO:0000256" key="8">
    <source>
        <dbReference type="ARBA" id="ARBA00022840"/>
    </source>
</evidence>
<evidence type="ECO:0000313" key="16">
    <source>
        <dbReference type="Proteomes" id="UP000051315"/>
    </source>
</evidence>
<gene>
    <name evidence="15" type="ORF">FC15_GL000298</name>
</gene>
<evidence type="ECO:0000256" key="13">
    <source>
        <dbReference type="ARBA" id="ARBA00051245"/>
    </source>
</evidence>
<dbReference type="PATRIC" id="fig|1423735.3.peg.304"/>
<dbReference type="PANTHER" id="PTHR32309:SF13">
    <property type="entry name" value="FERRIC ENTEROBACTIN TRANSPORT PROTEIN FEPE"/>
    <property type="match status" value="1"/>
</dbReference>
<organism evidence="15 16">
    <name type="scientific">Lapidilactobacillus concavus DSM 17758</name>
    <dbReference type="NCBI Taxonomy" id="1423735"/>
    <lineage>
        <taxon>Bacteria</taxon>
        <taxon>Bacillati</taxon>
        <taxon>Bacillota</taxon>
        <taxon>Bacilli</taxon>
        <taxon>Lactobacillales</taxon>
        <taxon>Lactobacillaceae</taxon>
        <taxon>Lapidilactobacillus</taxon>
    </lineage>
</organism>
<evidence type="ECO:0000256" key="5">
    <source>
        <dbReference type="ARBA" id="ARBA00022679"/>
    </source>
</evidence>
<feature type="domain" description="AAA" evidence="14">
    <location>
        <begin position="59"/>
        <end position="169"/>
    </location>
</feature>
<dbReference type="AlphaFoldDB" id="A0A0R1VYS3"/>
<keyword evidence="6" id="KW-0547">Nucleotide-binding</keyword>
<dbReference type="RefSeq" id="WP_057825144.1">
    <property type="nucleotide sequence ID" value="NZ_AZFX01000078.1"/>
</dbReference>
<comment type="catalytic activity">
    <reaction evidence="13">
        <text>L-tyrosyl-[protein] + ATP = O-phospho-L-tyrosyl-[protein] + ADP + H(+)</text>
        <dbReference type="Rhea" id="RHEA:10596"/>
        <dbReference type="Rhea" id="RHEA-COMP:10136"/>
        <dbReference type="Rhea" id="RHEA-COMP:20101"/>
        <dbReference type="ChEBI" id="CHEBI:15378"/>
        <dbReference type="ChEBI" id="CHEBI:30616"/>
        <dbReference type="ChEBI" id="CHEBI:46858"/>
        <dbReference type="ChEBI" id="CHEBI:61978"/>
        <dbReference type="ChEBI" id="CHEBI:456216"/>
        <dbReference type="EC" id="2.7.10.2"/>
    </reaction>
</comment>
<dbReference type="InterPro" id="IPR005702">
    <property type="entry name" value="Wzc-like_C"/>
</dbReference>
<keyword evidence="10" id="KW-0829">Tyrosine-protein kinase</keyword>
<evidence type="ECO:0000313" key="15">
    <source>
        <dbReference type="EMBL" id="KRM08692.1"/>
    </source>
</evidence>
<comment type="similarity">
    <text evidence="2">Belongs to the CpsD/CapB family.</text>
</comment>
<comment type="function">
    <text evidence="12">Involved in the regulation of capsular polysaccharide biosynthesis. Autophosphorylation of CpsD attenuates its activity and reduces the level of encapsulation. May be part of a complex that directs the coordinated polymerization and export to the cell surface of the capsular polysaccharide.</text>
</comment>
<evidence type="ECO:0000256" key="1">
    <source>
        <dbReference type="ARBA" id="ARBA00005132"/>
    </source>
</evidence>
<dbReference type="Proteomes" id="UP000051315">
    <property type="component" value="Unassembled WGS sequence"/>
</dbReference>
<evidence type="ECO:0000256" key="7">
    <source>
        <dbReference type="ARBA" id="ARBA00022777"/>
    </source>
</evidence>
<dbReference type="EC" id="2.7.10.2" evidence="3"/>
<dbReference type="GO" id="GO:0004713">
    <property type="term" value="F:protein tyrosine kinase activity"/>
    <property type="evidence" value="ECO:0007669"/>
    <property type="project" value="TreeGrafter"/>
</dbReference>
<dbReference type="Pfam" id="PF13614">
    <property type="entry name" value="AAA_31"/>
    <property type="match status" value="1"/>
</dbReference>
<keyword evidence="7" id="KW-0418">Kinase</keyword>
<dbReference type="GO" id="GO:0005886">
    <property type="term" value="C:plasma membrane"/>
    <property type="evidence" value="ECO:0007669"/>
    <property type="project" value="TreeGrafter"/>
</dbReference>
<dbReference type="EMBL" id="AZFX01000078">
    <property type="protein sequence ID" value="KRM08692.1"/>
    <property type="molecule type" value="Genomic_DNA"/>
</dbReference>
<comment type="pathway">
    <text evidence="1">Capsule biogenesis; capsule polysaccharide biosynthesis.</text>
</comment>
<dbReference type="GO" id="GO:0000271">
    <property type="term" value="P:polysaccharide biosynthetic process"/>
    <property type="evidence" value="ECO:0007669"/>
    <property type="project" value="UniProtKB-KW"/>
</dbReference>
<dbReference type="Gene3D" id="3.40.50.300">
    <property type="entry name" value="P-loop containing nucleotide triphosphate hydrolases"/>
    <property type="match status" value="1"/>
</dbReference>
<dbReference type="CDD" id="cd05387">
    <property type="entry name" value="BY-kinase"/>
    <property type="match status" value="1"/>
</dbReference>
<proteinExistence type="inferred from homology"/>
<evidence type="ECO:0000256" key="9">
    <source>
        <dbReference type="ARBA" id="ARBA00022903"/>
    </source>
</evidence>
<name>A0A0R1VYS3_9LACO</name>
<dbReference type="STRING" id="1423735.FC15_GL000298"/>
<dbReference type="InterPro" id="IPR027417">
    <property type="entry name" value="P-loop_NTPase"/>
</dbReference>
<evidence type="ECO:0000259" key="14">
    <source>
        <dbReference type="Pfam" id="PF13614"/>
    </source>
</evidence>
<evidence type="ECO:0000256" key="2">
    <source>
        <dbReference type="ARBA" id="ARBA00007316"/>
    </source>
</evidence>
<keyword evidence="5" id="KW-0808">Transferase</keyword>
<accession>A0A0R1VYS3</accession>
<evidence type="ECO:0000256" key="4">
    <source>
        <dbReference type="ARBA" id="ARBA00019200"/>
    </source>
</evidence>
<dbReference type="InterPro" id="IPR025669">
    <property type="entry name" value="AAA_dom"/>
</dbReference>
<dbReference type="OrthoDB" id="9794577at2"/>
<sequence length="214" mass="22788">MVNINSSDDILMSIRNNSDLGEQVKSVCANINFLKEKSAFKSLVIAPVSNLEASANLIVSLAVSLASSGQKVLLVDGDLHAKRVSQLFGLQSSVHGIAELSAGTPEEANLFIVPESGIPNLDVVPAGTSGLDGLTNIDVLSTFIEQQEKKYDIILIDAPAAIDNVDTMIWANIVGQLLLIIQKKKTLKRDVKATLHKISLTNAKVIGAVFSNEA</sequence>
<dbReference type="PANTHER" id="PTHR32309">
    <property type="entry name" value="TYROSINE-PROTEIN KINASE"/>
    <property type="match status" value="1"/>
</dbReference>
<keyword evidence="11" id="KW-0270">Exopolysaccharide synthesis</keyword>
<dbReference type="InterPro" id="IPR050445">
    <property type="entry name" value="Bact_polysacc_biosynth/exp"/>
</dbReference>
<evidence type="ECO:0000256" key="10">
    <source>
        <dbReference type="ARBA" id="ARBA00023137"/>
    </source>
</evidence>
<evidence type="ECO:0000256" key="12">
    <source>
        <dbReference type="ARBA" id="ARBA00024964"/>
    </source>
</evidence>